<evidence type="ECO:0000313" key="1">
    <source>
        <dbReference type="EMBL" id="MBV4513870.1"/>
    </source>
</evidence>
<gene>
    <name evidence="1" type="ORF">HU758_001415</name>
</gene>
<sequence>MILTKSEQELGFEHCDLTGNRPMTSFRYLLYVGGAAANQNSMNRLLAAGDLGFPRLERLHLVSLFHGYIERQFRDKVRGTIFDDVYCLRQLYVEYDRLGVDLSVDNIVRCFESYSQGRWEQVLKGVCSISAETAYTQDKSILSSINGALELPPGIVRSAFDYSELRRRGLLGRLKVDKSSSSEGFQFGADLLDVIESFSAESCFGELPLAVNFSDGGSYECWGVLHNPARRKNKAQGRKESARCPNAVRRLEREREKRRVAGDIRSRADIVNLRVHAEFNLFLSQTGFNVSTAYNLPYEDYRCTTIEGGCRIEAYKPRKQSDVEIIVYAEYKDHFLKYLRFLREVYPNGPKYLFPFRSREGKRAGKYRQGTFSKFMKSAQRKCLAANSLRKTRVNWMLRETHDPDFVASEAQHSKRTLVEVYSAPSQEIAFGEWSNFFSKRKLSRESVLDGECTPRSAEPLEGSPIAPDCLNPTGCLFCVYYQGKKSLDYIWSLVTFRYLKYSEFKLIPINMDIISSPQKVVVDRIDKIIEAFSSQDEQCKAWKEEAEFRMLERNFHESYRGLIEVRFNG</sequence>
<evidence type="ECO:0000313" key="2">
    <source>
        <dbReference type="Proteomes" id="UP000624243"/>
    </source>
</evidence>
<reference evidence="1 2" key="1">
    <citation type="journal article" date="2020" name="Microorganisms">
        <title>Reliable Identification of Environmental Pseudomonas Isolates Using the rpoD Gene.</title>
        <authorList>
            <consortium name="The Broad Institute Genome Sequencing Platform"/>
            <person name="Girard L."/>
            <person name="Lood C."/>
            <person name="Rokni-Zadeh H."/>
            <person name="van Noort V."/>
            <person name="Lavigne R."/>
            <person name="De Mot R."/>
        </authorList>
    </citation>
    <scope>NUCLEOTIDE SEQUENCE [LARGE SCALE GENOMIC DNA]</scope>
    <source>
        <strain evidence="1 2">RW1P2</strain>
    </source>
</reference>
<comment type="caution">
    <text evidence="1">The sequence shown here is derived from an EMBL/GenBank/DDBJ whole genome shotgun (WGS) entry which is preliminary data.</text>
</comment>
<organism evidence="1 2">
    <name type="scientific">Pseudomonas kurunegalensis</name>
    <dbReference type="NCBI Taxonomy" id="485880"/>
    <lineage>
        <taxon>Bacteria</taxon>
        <taxon>Pseudomonadati</taxon>
        <taxon>Pseudomonadota</taxon>
        <taxon>Gammaproteobacteria</taxon>
        <taxon>Pseudomonadales</taxon>
        <taxon>Pseudomonadaceae</taxon>
        <taxon>Pseudomonas</taxon>
    </lineage>
</organism>
<dbReference type="Proteomes" id="UP000624243">
    <property type="component" value="Unassembled WGS sequence"/>
</dbReference>
<proteinExistence type="predicted"/>
<keyword evidence="2" id="KW-1185">Reference proteome</keyword>
<dbReference type="EMBL" id="JABWSB020000001">
    <property type="protein sequence ID" value="MBV4513870.1"/>
    <property type="molecule type" value="Genomic_DNA"/>
</dbReference>
<name>A0ACC5UHM8_9PSED</name>
<protein>
    <submittedName>
        <fullName evidence="1">Uncharacterized protein</fullName>
    </submittedName>
</protein>
<accession>A0ACC5UHM8</accession>